<accession>A0A4P8WMT7</accession>
<dbReference type="OrthoDB" id="24728at2157"/>
<proteinExistence type="predicted"/>
<dbReference type="RefSeq" id="WP_175416443.1">
    <property type="nucleotide sequence ID" value="NZ_CP040330.1"/>
</dbReference>
<dbReference type="AlphaFoldDB" id="A0A4P8WMT7"/>
<reference evidence="2" key="1">
    <citation type="submission" date="2019-05" db="EMBL/GenBank/DDBJ databases">
        <title>Genome sequence and methylation pattern of the halophilic Archaeon Natrinema versiforme BOL5-4.</title>
        <authorList>
            <person name="DasSarma P."/>
            <person name="Anton B.P."/>
            <person name="DasSarma S.L."/>
            <person name="Martinez F.L."/>
            <person name="Guzman D."/>
            <person name="Roberts R.J."/>
            <person name="DasSarma S."/>
        </authorList>
    </citation>
    <scope>NUCLEOTIDE SEQUENCE [LARGE SCALE GENOMIC DNA]</scope>
    <source>
        <strain evidence="2">BOL5-4</strain>
    </source>
</reference>
<dbReference type="EMBL" id="CP040330">
    <property type="protein sequence ID" value="QCS43633.1"/>
    <property type="molecule type" value="Genomic_DNA"/>
</dbReference>
<evidence type="ECO:0008006" key="3">
    <source>
        <dbReference type="Google" id="ProtNLM"/>
    </source>
</evidence>
<evidence type="ECO:0000313" key="1">
    <source>
        <dbReference type="EMBL" id="QCS43633.1"/>
    </source>
</evidence>
<protein>
    <recommendedName>
        <fullName evidence="3">Resolvase</fullName>
    </recommendedName>
</protein>
<evidence type="ECO:0000313" key="2">
    <source>
        <dbReference type="Proteomes" id="UP000302218"/>
    </source>
</evidence>
<dbReference type="Proteomes" id="UP000302218">
    <property type="component" value="Chromosome"/>
</dbReference>
<sequence>MTSDTTEDRDDDDDIELPDGQLDLTTAVSDAATNRPMIAVYCCEPSNDDIRDTTRTLLTHARDALGYDLNDERVENLTAGREHHTNGVGYPRSNDQDGAVATYDIENEYPDGIEYLLTVAEQREVTGVVTQSLSEFGGPDSATRTVGRLLDEGATVHLIDDDLKVTPGDDRARRWIAAAGRAARNDDEGDGNELVAEAITADGWTGRPPLGFTVSESGQLRRNDQWEEIRSIVKTHDDGLITEYRASQLLDCSRDAIRNAATKYRDLYRLDEPDINGK</sequence>
<gene>
    <name evidence="1" type="ORF">FEJ81_15210</name>
</gene>
<organism evidence="1 2">
    <name type="scientific">Natrinema versiforme</name>
    <dbReference type="NCBI Taxonomy" id="88724"/>
    <lineage>
        <taxon>Archaea</taxon>
        <taxon>Methanobacteriati</taxon>
        <taxon>Methanobacteriota</taxon>
        <taxon>Stenosarchaea group</taxon>
        <taxon>Halobacteria</taxon>
        <taxon>Halobacteriales</taxon>
        <taxon>Natrialbaceae</taxon>
        <taxon>Natrinema</taxon>
    </lineage>
</organism>
<name>A0A4P8WMT7_9EURY</name>
<dbReference type="GeneID" id="40266649"/>
<dbReference type="KEGG" id="nvr:FEJ81_15210"/>